<evidence type="ECO:0000313" key="1">
    <source>
        <dbReference type="EMBL" id="MWR16468.1"/>
    </source>
</evidence>
<evidence type="ECO:0000313" key="2">
    <source>
        <dbReference type="Proteomes" id="UP000430387"/>
    </source>
</evidence>
<organism evidence="1 2">
    <name type="scientific">Escherichia coli</name>
    <dbReference type="NCBI Taxonomy" id="562"/>
    <lineage>
        <taxon>Bacteria</taxon>
        <taxon>Pseudomonadati</taxon>
        <taxon>Pseudomonadota</taxon>
        <taxon>Gammaproteobacteria</taxon>
        <taxon>Enterobacterales</taxon>
        <taxon>Enterobacteriaceae</taxon>
        <taxon>Escherichia</taxon>
    </lineage>
</organism>
<dbReference type="SUPFAM" id="SSF109604">
    <property type="entry name" value="HD-domain/PDEase-like"/>
    <property type="match status" value="1"/>
</dbReference>
<dbReference type="Gene3D" id="3.30.70.2260">
    <property type="match status" value="1"/>
</dbReference>
<dbReference type="EMBL" id="WTQJ01001066">
    <property type="protein sequence ID" value="MWR16468.1"/>
    <property type="molecule type" value="Genomic_DNA"/>
</dbReference>
<sequence>DDSHWTLRFPHDWFSQNALVLLDLEKEQEYWEGVAGWRLKIEEESTPEIAA</sequence>
<accession>A0A6D0IQM0</accession>
<proteinExistence type="predicted"/>
<dbReference type="FunFam" id="3.30.70.2260:FF:000001">
    <property type="entry name" value="Exopolyphosphatase"/>
    <property type="match status" value="1"/>
</dbReference>
<comment type="caution">
    <text evidence="1">The sequence shown here is derived from an EMBL/GenBank/DDBJ whole genome shotgun (WGS) entry which is preliminary data.</text>
</comment>
<protein>
    <submittedName>
        <fullName evidence="1">Exopolyphosphatase</fullName>
    </submittedName>
</protein>
<name>A0A6D0IQM0_ECOLX</name>
<reference evidence="1 2" key="1">
    <citation type="submission" date="2019-12" db="EMBL/GenBank/DDBJ databases">
        <title>Enteriobacteria Tanzani isolates_8377-8380.</title>
        <authorList>
            <person name="Subbiah M."/>
            <person name="Call D."/>
        </authorList>
    </citation>
    <scope>NUCLEOTIDE SEQUENCE [LARGE SCALE GENOMIC DNA]</scope>
    <source>
        <strain evidence="1 2">8380wG1</strain>
    </source>
</reference>
<feature type="non-terminal residue" evidence="1">
    <location>
        <position position="1"/>
    </location>
</feature>
<dbReference type="AlphaFoldDB" id="A0A6D0IQM0"/>
<dbReference type="Proteomes" id="UP000430387">
    <property type="component" value="Unassembled WGS sequence"/>
</dbReference>
<gene>
    <name evidence="1" type="ORF">GQA06_22100</name>
</gene>